<protein>
    <submittedName>
        <fullName evidence="1">Oligosaccharide flippase family protein</fullName>
    </submittedName>
</protein>
<evidence type="ECO:0000313" key="2">
    <source>
        <dbReference type="Proteomes" id="UP001374952"/>
    </source>
</evidence>
<name>A0ACC6R956_9GAMM</name>
<keyword evidence="2" id="KW-1185">Reference proteome</keyword>
<gene>
    <name evidence="1" type="ORF">V6250_19295</name>
</gene>
<sequence length="402" mass="45098">MKLNAIAVLIIRCLSAGLGFIITAEVTNNLNQSEVGIYFYLLSFIAVMSALTSFGLNNIVLREVASNSIYANEILNTSILMIIIGALISLPIAYVFLLNEELTEYGFVIGVILSIALINLISHALQGIGRAKQAIFFGGVCFQFIYLLLVTTVNSSTLIEFLGFYILSYISTLVIIIALWIKVSGFKFAIDKNYKPYLKAAFPLIAFQLFQEINMAIGQLSLGIMDYKNELAIYAVCFKISTLIGFIGFAINRVYSPEFAKANAGNDRVKLQQLILKARNFSVVTATPIIILACLFAEPLLSFFGQEYIQYSWYLQLALIAQVLTLLNGTLAYFMIMCGFETIYKNQIIFSCLFSFSFAYLLIDVAPLIIALVAFVFIQLWPLIFSIRFIQRELNIQYLKRK</sequence>
<dbReference type="EMBL" id="JBAKAX010000036">
    <property type="protein sequence ID" value="MEL0606322.1"/>
    <property type="molecule type" value="Genomic_DNA"/>
</dbReference>
<organism evidence="1 2">
    <name type="scientific">Pseudoalteromonas undina</name>
    <dbReference type="NCBI Taxonomy" id="43660"/>
    <lineage>
        <taxon>Bacteria</taxon>
        <taxon>Pseudomonadati</taxon>
        <taxon>Pseudomonadota</taxon>
        <taxon>Gammaproteobacteria</taxon>
        <taxon>Alteromonadales</taxon>
        <taxon>Pseudoalteromonadaceae</taxon>
        <taxon>Pseudoalteromonas</taxon>
    </lineage>
</organism>
<comment type="caution">
    <text evidence="1">The sequence shown here is derived from an EMBL/GenBank/DDBJ whole genome shotgun (WGS) entry which is preliminary data.</text>
</comment>
<reference evidence="1" key="1">
    <citation type="submission" date="2024-02" db="EMBL/GenBank/DDBJ databases">
        <title>Bacteria isolated from the canopy kelp, Nereocystis luetkeana.</title>
        <authorList>
            <person name="Pfister C.A."/>
            <person name="Younker I.T."/>
            <person name="Light S.H."/>
        </authorList>
    </citation>
    <scope>NUCLEOTIDE SEQUENCE</scope>
    <source>
        <strain evidence="1">TN.2.01</strain>
    </source>
</reference>
<accession>A0ACC6R956</accession>
<dbReference type="Proteomes" id="UP001374952">
    <property type="component" value="Unassembled WGS sequence"/>
</dbReference>
<proteinExistence type="predicted"/>
<evidence type="ECO:0000313" key="1">
    <source>
        <dbReference type="EMBL" id="MEL0606322.1"/>
    </source>
</evidence>